<feature type="compositionally biased region" description="Low complexity" evidence="1">
    <location>
        <begin position="34"/>
        <end position="43"/>
    </location>
</feature>
<protein>
    <submittedName>
        <fullName evidence="2">Uncharacterized protein</fullName>
    </submittedName>
</protein>
<evidence type="ECO:0000256" key="1">
    <source>
        <dbReference type="SAM" id="MobiDB-lite"/>
    </source>
</evidence>
<dbReference type="RefSeq" id="WP_324277697.1">
    <property type="nucleotide sequence ID" value="NZ_CP141261.1"/>
</dbReference>
<organism evidence="2 3">
    <name type="scientific">Blastococcus brunescens</name>
    <dbReference type="NCBI Taxonomy" id="1564165"/>
    <lineage>
        <taxon>Bacteria</taxon>
        <taxon>Bacillati</taxon>
        <taxon>Actinomycetota</taxon>
        <taxon>Actinomycetes</taxon>
        <taxon>Geodermatophilales</taxon>
        <taxon>Geodermatophilaceae</taxon>
        <taxon>Blastococcus</taxon>
    </lineage>
</organism>
<dbReference type="EMBL" id="CP141261">
    <property type="protein sequence ID" value="WRL66383.1"/>
    <property type="molecule type" value="Genomic_DNA"/>
</dbReference>
<proteinExistence type="predicted"/>
<evidence type="ECO:0000313" key="2">
    <source>
        <dbReference type="EMBL" id="WRL66383.1"/>
    </source>
</evidence>
<name>A0ABZ1B8Z6_9ACTN</name>
<sequence length="54" mass="5635">MTAAPRGGGPRSMGASLLDAVLAETLDPAYARAAADRAAGGDPRPSRRGAWRWR</sequence>
<reference evidence="2 3" key="1">
    <citation type="submission" date="2023-12" db="EMBL/GenBank/DDBJ databases">
        <title>Blastococcus brunescens sp. nov., an actonobacterium isolated from sandstone collected in sahara desert.</title>
        <authorList>
            <person name="Gtari M."/>
            <person name="Ghodhbane F."/>
        </authorList>
    </citation>
    <scope>NUCLEOTIDE SEQUENCE [LARGE SCALE GENOMIC DNA]</scope>
    <source>
        <strain evidence="2 3">BMG 8361</strain>
    </source>
</reference>
<evidence type="ECO:0000313" key="3">
    <source>
        <dbReference type="Proteomes" id="UP001324287"/>
    </source>
</evidence>
<feature type="region of interest" description="Disordered" evidence="1">
    <location>
        <begin position="34"/>
        <end position="54"/>
    </location>
</feature>
<gene>
    <name evidence="2" type="ORF">U6N30_13660</name>
</gene>
<accession>A0ABZ1B8Z6</accession>
<dbReference type="Proteomes" id="UP001324287">
    <property type="component" value="Chromosome"/>
</dbReference>
<keyword evidence="3" id="KW-1185">Reference proteome</keyword>